<dbReference type="PANTHER" id="PTHR31072">
    <property type="entry name" value="TRANSCRIPTION FACTOR TCP4-RELATED"/>
    <property type="match status" value="1"/>
</dbReference>
<evidence type="ECO:0000259" key="8">
    <source>
        <dbReference type="PROSITE" id="PS51370"/>
    </source>
</evidence>
<evidence type="ECO:0000313" key="10">
    <source>
        <dbReference type="Proteomes" id="UP001140949"/>
    </source>
</evidence>
<name>A0AAX6HGC1_IRIPA</name>
<dbReference type="InterPro" id="IPR017887">
    <property type="entry name" value="TF_TCP_subgr"/>
</dbReference>
<reference evidence="9" key="1">
    <citation type="journal article" date="2023" name="GigaByte">
        <title>Genome assembly of the bearded iris, Iris pallida Lam.</title>
        <authorList>
            <person name="Bruccoleri R.E."/>
            <person name="Oakeley E.J."/>
            <person name="Faust A.M.E."/>
            <person name="Altorfer M."/>
            <person name="Dessus-Babus S."/>
            <person name="Burckhardt D."/>
            <person name="Oertli M."/>
            <person name="Naumann U."/>
            <person name="Petersen F."/>
            <person name="Wong J."/>
        </authorList>
    </citation>
    <scope>NUCLEOTIDE SEQUENCE</scope>
    <source>
        <strain evidence="9">GSM-AAB239-AS_SAM_17_03QT</strain>
    </source>
</reference>
<evidence type="ECO:0000256" key="2">
    <source>
        <dbReference type="ARBA" id="ARBA00023015"/>
    </source>
</evidence>
<protein>
    <submittedName>
        <fullName evidence="9">Transcription factor TCP12-like</fullName>
    </submittedName>
</protein>
<dbReference type="GO" id="GO:0005634">
    <property type="term" value="C:nucleus"/>
    <property type="evidence" value="ECO:0007669"/>
    <property type="project" value="UniProtKB-SubCell"/>
</dbReference>
<dbReference type="Proteomes" id="UP001140949">
    <property type="component" value="Unassembled WGS sequence"/>
</dbReference>
<sequence>MLPYANPPPFLFDATSACFANEVATLSPLAFVDAYNNLPFFSFETPLPPPDPAPAEGGGRRKRQRGQRNDRHSKIRTTRGPRDRRMRLSIDIAGRFFALQDMLGFEKASATIEWLLEQSKPAIDRAAVLSSSGPGGASDRALYEKAKELQPPSPRPSAVHTATSRRESRADARARARSRTIEKKKMLLEAEDGGIGIDSTEQLLGQYSTEKVLSPVGSLSQGRKFVDDINTKECDFECLPIAVDGESSPLRMFGYHQSKDYSLIFNDTDASCELLHITGNFSVEPEDQNLLHKKAEVYNSKPCPSKSTTSIPHIF</sequence>
<evidence type="ECO:0000256" key="3">
    <source>
        <dbReference type="ARBA" id="ARBA00023125"/>
    </source>
</evidence>
<evidence type="ECO:0000256" key="6">
    <source>
        <dbReference type="SAM" id="MobiDB-lite"/>
    </source>
</evidence>
<comment type="subcellular location">
    <subcellularLocation>
        <location evidence="1">Nucleus</location>
    </subcellularLocation>
</comment>
<feature type="domain" description="R" evidence="8">
    <location>
        <begin position="166"/>
        <end position="183"/>
    </location>
</feature>
<feature type="compositionally biased region" description="Basic and acidic residues" evidence="6">
    <location>
        <begin position="164"/>
        <end position="176"/>
    </location>
</feature>
<dbReference type="EMBL" id="JANAVB010009994">
    <property type="protein sequence ID" value="KAJ6839621.1"/>
    <property type="molecule type" value="Genomic_DNA"/>
</dbReference>
<feature type="region of interest" description="Disordered" evidence="6">
    <location>
        <begin position="46"/>
        <end position="84"/>
    </location>
</feature>
<keyword evidence="10" id="KW-1185">Reference proteome</keyword>
<dbReference type="GO" id="GO:0043565">
    <property type="term" value="F:sequence-specific DNA binding"/>
    <property type="evidence" value="ECO:0007669"/>
    <property type="project" value="TreeGrafter"/>
</dbReference>
<reference evidence="9" key="2">
    <citation type="submission" date="2023-04" db="EMBL/GenBank/DDBJ databases">
        <authorList>
            <person name="Bruccoleri R.E."/>
            <person name="Oakeley E.J."/>
            <person name="Faust A.-M."/>
            <person name="Dessus-Babus S."/>
            <person name="Altorfer M."/>
            <person name="Burckhardt D."/>
            <person name="Oertli M."/>
            <person name="Naumann U."/>
            <person name="Petersen F."/>
            <person name="Wong J."/>
        </authorList>
    </citation>
    <scope>NUCLEOTIDE SEQUENCE</scope>
    <source>
        <strain evidence="9">GSM-AAB239-AS_SAM_17_03QT</strain>
        <tissue evidence="9">Leaf</tissue>
    </source>
</reference>
<keyword evidence="3" id="KW-0238">DNA-binding</keyword>
<accession>A0AAX6HGC1</accession>
<evidence type="ECO:0000313" key="9">
    <source>
        <dbReference type="EMBL" id="KAJ6839621.1"/>
    </source>
</evidence>
<comment type="caution">
    <text evidence="9">The sequence shown here is derived from an EMBL/GenBank/DDBJ whole genome shotgun (WGS) entry which is preliminary data.</text>
</comment>
<keyword evidence="5" id="KW-0539">Nucleus</keyword>
<feature type="domain" description="TCP" evidence="7">
    <location>
        <begin position="68"/>
        <end position="126"/>
    </location>
</feature>
<dbReference type="AlphaFoldDB" id="A0AAX6HGC1"/>
<feature type="region of interest" description="Disordered" evidence="6">
    <location>
        <begin position="147"/>
        <end position="176"/>
    </location>
</feature>
<dbReference type="GO" id="GO:2000032">
    <property type="term" value="P:regulation of secondary shoot formation"/>
    <property type="evidence" value="ECO:0007669"/>
    <property type="project" value="TreeGrafter"/>
</dbReference>
<dbReference type="PROSITE" id="PS51369">
    <property type="entry name" value="TCP"/>
    <property type="match status" value="1"/>
</dbReference>
<gene>
    <name evidence="9" type="ORF">M6B38_314470</name>
</gene>
<keyword evidence="2" id="KW-0805">Transcription regulation</keyword>
<dbReference type="PROSITE" id="PS51370">
    <property type="entry name" value="R"/>
    <property type="match status" value="1"/>
</dbReference>
<evidence type="ECO:0000256" key="1">
    <source>
        <dbReference type="ARBA" id="ARBA00004123"/>
    </source>
</evidence>
<evidence type="ECO:0000256" key="4">
    <source>
        <dbReference type="ARBA" id="ARBA00023163"/>
    </source>
</evidence>
<dbReference type="InterPro" id="IPR017888">
    <property type="entry name" value="CYC/TB1_R_domain"/>
</dbReference>
<proteinExistence type="predicted"/>
<dbReference type="GO" id="GO:0003700">
    <property type="term" value="F:DNA-binding transcription factor activity"/>
    <property type="evidence" value="ECO:0007669"/>
    <property type="project" value="InterPro"/>
</dbReference>
<organism evidence="9 10">
    <name type="scientific">Iris pallida</name>
    <name type="common">Sweet iris</name>
    <dbReference type="NCBI Taxonomy" id="29817"/>
    <lineage>
        <taxon>Eukaryota</taxon>
        <taxon>Viridiplantae</taxon>
        <taxon>Streptophyta</taxon>
        <taxon>Embryophyta</taxon>
        <taxon>Tracheophyta</taxon>
        <taxon>Spermatophyta</taxon>
        <taxon>Magnoliopsida</taxon>
        <taxon>Liliopsida</taxon>
        <taxon>Asparagales</taxon>
        <taxon>Iridaceae</taxon>
        <taxon>Iridoideae</taxon>
        <taxon>Irideae</taxon>
        <taxon>Iris</taxon>
    </lineage>
</organism>
<evidence type="ECO:0000256" key="5">
    <source>
        <dbReference type="ARBA" id="ARBA00023242"/>
    </source>
</evidence>
<dbReference type="InterPro" id="IPR005333">
    <property type="entry name" value="Transcription_factor_TCP"/>
</dbReference>
<dbReference type="PANTHER" id="PTHR31072:SF226">
    <property type="entry name" value="TRANSCRIPTION FACTOR TCP18"/>
    <property type="match status" value="1"/>
</dbReference>
<keyword evidence="4" id="KW-0804">Transcription</keyword>
<evidence type="ECO:0000259" key="7">
    <source>
        <dbReference type="PROSITE" id="PS51369"/>
    </source>
</evidence>
<dbReference type="Pfam" id="PF03634">
    <property type="entry name" value="TCP"/>
    <property type="match status" value="1"/>
</dbReference>